<dbReference type="Gene3D" id="1.20.1730.10">
    <property type="entry name" value="Sodium/glucose cotransporter"/>
    <property type="match status" value="1"/>
</dbReference>
<protein>
    <submittedName>
        <fullName evidence="8">Sodium/glucose cotransporter</fullName>
    </submittedName>
</protein>
<dbReference type="Proteomes" id="UP000317178">
    <property type="component" value="Chromosome"/>
</dbReference>
<feature type="transmembrane region" description="Helical" evidence="7">
    <location>
        <begin position="553"/>
        <end position="570"/>
    </location>
</feature>
<feature type="transmembrane region" description="Helical" evidence="7">
    <location>
        <begin position="494"/>
        <end position="515"/>
    </location>
</feature>
<dbReference type="NCBIfam" id="TIGR00813">
    <property type="entry name" value="sss"/>
    <property type="match status" value="1"/>
</dbReference>
<dbReference type="Pfam" id="PF00474">
    <property type="entry name" value="SSF"/>
    <property type="match status" value="1"/>
</dbReference>
<feature type="transmembrane region" description="Helical" evidence="7">
    <location>
        <begin position="354"/>
        <end position="378"/>
    </location>
</feature>
<evidence type="ECO:0000256" key="2">
    <source>
        <dbReference type="ARBA" id="ARBA00006434"/>
    </source>
</evidence>
<dbReference type="InterPro" id="IPR038377">
    <property type="entry name" value="Na/Glc_symporter_sf"/>
</dbReference>
<evidence type="ECO:0000313" key="8">
    <source>
        <dbReference type="EMBL" id="QDU79520.1"/>
    </source>
</evidence>
<keyword evidence="5 7" id="KW-0472">Membrane</keyword>
<proteinExistence type="inferred from homology"/>
<dbReference type="AlphaFoldDB" id="A0A518CJX6"/>
<evidence type="ECO:0000313" key="9">
    <source>
        <dbReference type="Proteomes" id="UP000317178"/>
    </source>
</evidence>
<dbReference type="PANTHER" id="PTHR11819">
    <property type="entry name" value="SOLUTE CARRIER FAMILY 5"/>
    <property type="match status" value="1"/>
</dbReference>
<keyword evidence="3 7" id="KW-0812">Transmembrane</keyword>
<comment type="similarity">
    <text evidence="2 6">Belongs to the sodium:solute symporter (SSF) (TC 2.A.21) family.</text>
</comment>
<evidence type="ECO:0000256" key="6">
    <source>
        <dbReference type="RuleBase" id="RU362091"/>
    </source>
</evidence>
<accession>A0A518CJX6</accession>
<dbReference type="KEGG" id="plon:Pla110_12300"/>
<dbReference type="PROSITE" id="PS50283">
    <property type="entry name" value="NA_SOLUT_SYMP_3"/>
    <property type="match status" value="1"/>
</dbReference>
<reference evidence="8 9" key="1">
    <citation type="submission" date="2019-02" db="EMBL/GenBank/DDBJ databases">
        <title>Deep-cultivation of Planctomycetes and their phenomic and genomic characterization uncovers novel biology.</title>
        <authorList>
            <person name="Wiegand S."/>
            <person name="Jogler M."/>
            <person name="Boedeker C."/>
            <person name="Pinto D."/>
            <person name="Vollmers J."/>
            <person name="Rivas-Marin E."/>
            <person name="Kohn T."/>
            <person name="Peeters S.H."/>
            <person name="Heuer A."/>
            <person name="Rast P."/>
            <person name="Oberbeckmann S."/>
            <person name="Bunk B."/>
            <person name="Jeske O."/>
            <person name="Meyerdierks A."/>
            <person name="Storesund J.E."/>
            <person name="Kallscheuer N."/>
            <person name="Luecker S."/>
            <person name="Lage O.M."/>
            <person name="Pohl T."/>
            <person name="Merkel B.J."/>
            <person name="Hornburger P."/>
            <person name="Mueller R.-W."/>
            <person name="Bruemmer F."/>
            <person name="Labrenz M."/>
            <person name="Spormann A.M."/>
            <person name="Op den Camp H."/>
            <person name="Overmann J."/>
            <person name="Amann R."/>
            <person name="Jetten M.S.M."/>
            <person name="Mascher T."/>
            <person name="Medema M.H."/>
            <person name="Devos D.P."/>
            <person name="Kaster A.-K."/>
            <person name="Ovreas L."/>
            <person name="Rohde M."/>
            <person name="Galperin M.Y."/>
            <person name="Jogler C."/>
        </authorList>
    </citation>
    <scope>NUCLEOTIDE SEQUENCE [LARGE SCALE GENOMIC DNA]</scope>
    <source>
        <strain evidence="8 9">Pla110</strain>
    </source>
</reference>
<dbReference type="GO" id="GO:0005412">
    <property type="term" value="F:D-glucose:sodium symporter activity"/>
    <property type="evidence" value="ECO:0007669"/>
    <property type="project" value="TreeGrafter"/>
</dbReference>
<feature type="transmembrane region" description="Helical" evidence="7">
    <location>
        <begin position="35"/>
        <end position="54"/>
    </location>
</feature>
<keyword evidence="4 7" id="KW-1133">Transmembrane helix</keyword>
<feature type="transmembrane region" description="Helical" evidence="7">
    <location>
        <begin position="6"/>
        <end position="23"/>
    </location>
</feature>
<sequence length="571" mass="63603">MTLWDWLIVLVLNGAIIGYGFYLSRKTTSGSEWFLAGRSLPWWGLGLSIVATAIDNADLVSVTGHVYNNGIHILTVFTIATALGCCLSAFLIVPWMYKLGCYTNAEFLEYRFGKSLRLFSALIQIQYRTAILGLMVWSFYLMLIGMVGLEPTMAWALIVLLVLLTAAYTVWGGLASVVWTDALQSLIIFAGSVCIFVSVWNAVGGWDGLREKLATLPDPQWVQEKGWVGSKEDAPPEGAESQQLENWIHMGEFVDPADNTHPFGIMLGWTIIGVGYYTVNHTQTMRLMGARSLWDMKMASIFGAALGIPLMLTVMLLGLFGRVLYPDFTAGDMKADALFPILANDFLTMGLKGLVMAGIVSATVSTFDSMGSALSALFTRDIYARWLRPGQSEAHYLKAGRIATIGVLMLGFLYIPYIISYRNMIDATQALVSVFVTPLFAIYLMGTLTSVPKQGGLVGLIVGGTFGMCCFLQRQDWLESLIGTELPEIMVNRWYVYVWSMGLTAGSMSLTYLFWKPQPVSELINDTVLHSELPPVLEHPFSKPVPVWLQPRWYALVLILFNVWFTFYFFW</sequence>
<feature type="transmembrane region" description="Helical" evidence="7">
    <location>
        <begin position="152"/>
        <end position="171"/>
    </location>
</feature>
<feature type="transmembrane region" description="Helical" evidence="7">
    <location>
        <begin position="118"/>
        <end position="140"/>
    </location>
</feature>
<keyword evidence="9" id="KW-1185">Reference proteome</keyword>
<feature type="transmembrane region" description="Helical" evidence="7">
    <location>
        <begin position="74"/>
        <end position="97"/>
    </location>
</feature>
<comment type="subcellular location">
    <subcellularLocation>
        <location evidence="1">Membrane</location>
        <topology evidence="1">Multi-pass membrane protein</topology>
    </subcellularLocation>
</comment>
<organism evidence="8 9">
    <name type="scientific">Polystyrenella longa</name>
    <dbReference type="NCBI Taxonomy" id="2528007"/>
    <lineage>
        <taxon>Bacteria</taxon>
        <taxon>Pseudomonadati</taxon>
        <taxon>Planctomycetota</taxon>
        <taxon>Planctomycetia</taxon>
        <taxon>Planctomycetales</taxon>
        <taxon>Planctomycetaceae</taxon>
        <taxon>Polystyrenella</taxon>
    </lineage>
</organism>
<feature type="transmembrane region" description="Helical" evidence="7">
    <location>
        <begin position="183"/>
        <end position="203"/>
    </location>
</feature>
<dbReference type="RefSeq" id="WP_144994185.1">
    <property type="nucleotide sequence ID" value="NZ_CP036281.1"/>
</dbReference>
<feature type="transmembrane region" description="Helical" evidence="7">
    <location>
        <begin position="457"/>
        <end position="474"/>
    </location>
</feature>
<feature type="transmembrane region" description="Helical" evidence="7">
    <location>
        <begin position="399"/>
        <end position="419"/>
    </location>
</feature>
<dbReference type="OrthoDB" id="9789704at2"/>
<evidence type="ECO:0000256" key="1">
    <source>
        <dbReference type="ARBA" id="ARBA00004141"/>
    </source>
</evidence>
<dbReference type="PANTHER" id="PTHR11819:SF195">
    <property type="entry name" value="SODIUM_GLUCOSE COTRANSPORTER 4"/>
    <property type="match status" value="1"/>
</dbReference>
<evidence type="ECO:0000256" key="3">
    <source>
        <dbReference type="ARBA" id="ARBA00022692"/>
    </source>
</evidence>
<dbReference type="EMBL" id="CP036281">
    <property type="protein sequence ID" value="QDU79520.1"/>
    <property type="molecule type" value="Genomic_DNA"/>
</dbReference>
<evidence type="ECO:0000256" key="5">
    <source>
        <dbReference type="ARBA" id="ARBA00023136"/>
    </source>
</evidence>
<dbReference type="InterPro" id="IPR001734">
    <property type="entry name" value="Na/solute_symporter"/>
</dbReference>
<evidence type="ECO:0000256" key="4">
    <source>
        <dbReference type="ARBA" id="ARBA00022989"/>
    </source>
</evidence>
<feature type="transmembrane region" description="Helical" evidence="7">
    <location>
        <begin position="260"/>
        <end position="279"/>
    </location>
</feature>
<gene>
    <name evidence="8" type="primary">sglT_1</name>
    <name evidence="8" type="ORF">Pla110_12300</name>
</gene>
<feature type="transmembrane region" description="Helical" evidence="7">
    <location>
        <begin position="300"/>
        <end position="325"/>
    </location>
</feature>
<feature type="transmembrane region" description="Helical" evidence="7">
    <location>
        <begin position="425"/>
        <end position="445"/>
    </location>
</feature>
<dbReference type="GO" id="GO:0005886">
    <property type="term" value="C:plasma membrane"/>
    <property type="evidence" value="ECO:0007669"/>
    <property type="project" value="TreeGrafter"/>
</dbReference>
<evidence type="ECO:0000256" key="7">
    <source>
        <dbReference type="SAM" id="Phobius"/>
    </source>
</evidence>
<name>A0A518CJX6_9PLAN</name>